<accession>A0A1Y5Q6T9</accession>
<sequence>MPRLPAMKLNTMIQPASRGRQMLRAQFRAAAQDGFSGPSPYHVQFLSIETICSKVLLQ</sequence>
<organism evidence="1">
    <name type="scientific">uncultured Stenotrophomonas sp</name>
    <dbReference type="NCBI Taxonomy" id="165438"/>
    <lineage>
        <taxon>Bacteria</taxon>
        <taxon>Pseudomonadati</taxon>
        <taxon>Pseudomonadota</taxon>
        <taxon>Gammaproteobacteria</taxon>
        <taxon>Lysobacterales</taxon>
        <taxon>Lysobacteraceae</taxon>
        <taxon>Stenotrophomonas</taxon>
        <taxon>environmental samples</taxon>
    </lineage>
</organism>
<evidence type="ECO:0000313" key="1">
    <source>
        <dbReference type="EMBL" id="SBV38012.1"/>
    </source>
</evidence>
<reference evidence="1" key="1">
    <citation type="submission" date="2016-03" db="EMBL/GenBank/DDBJ databases">
        <authorList>
            <person name="Ploux O."/>
        </authorList>
    </citation>
    <scope>NUCLEOTIDE SEQUENCE</scope>
    <source>
        <strain evidence="1">UC10</strain>
    </source>
</reference>
<dbReference type="AlphaFoldDB" id="A0A1Y5Q6T9"/>
<protein>
    <submittedName>
        <fullName evidence="1">Uncharacterized protein</fullName>
    </submittedName>
</protein>
<dbReference type="EMBL" id="FLTS01000001">
    <property type="protein sequence ID" value="SBV38012.1"/>
    <property type="molecule type" value="Genomic_DNA"/>
</dbReference>
<gene>
    <name evidence="1" type="ORF">STPYR_12962</name>
</gene>
<proteinExistence type="predicted"/>
<name>A0A1Y5Q6T9_9GAMM</name>